<keyword evidence="2" id="KW-0479">Metal-binding</keyword>
<keyword evidence="12" id="KW-1185">Reference proteome</keyword>
<keyword evidence="4" id="KW-0805">Transcription regulation</keyword>
<dbReference type="GO" id="GO:0000981">
    <property type="term" value="F:DNA-binding transcription factor activity, RNA polymerase II-specific"/>
    <property type="evidence" value="ECO:0007669"/>
    <property type="project" value="TreeGrafter"/>
</dbReference>
<evidence type="ECO:0000259" key="10">
    <source>
        <dbReference type="SMART" id="SM00906"/>
    </source>
</evidence>
<evidence type="ECO:0000256" key="7">
    <source>
        <dbReference type="ARBA" id="ARBA00023242"/>
    </source>
</evidence>
<dbReference type="EMBL" id="JAUJFL010000011">
    <property type="protein sequence ID" value="KAK2596260.1"/>
    <property type="molecule type" value="Genomic_DNA"/>
</dbReference>
<evidence type="ECO:0000256" key="2">
    <source>
        <dbReference type="ARBA" id="ARBA00022723"/>
    </source>
</evidence>
<protein>
    <recommendedName>
        <fullName evidence="10">Xylanolytic transcriptional activator regulatory domain-containing protein</fullName>
    </recommendedName>
</protein>
<accession>A0AAD9S0Z4</accession>
<keyword evidence="9" id="KW-1133">Transmembrane helix</keyword>
<keyword evidence="6" id="KW-0804">Transcription</keyword>
<dbReference type="AlphaFoldDB" id="A0AAD9S0Z4"/>
<organism evidence="11 12">
    <name type="scientific">Phomopsis amygdali</name>
    <name type="common">Fusicoccum amygdali</name>
    <dbReference type="NCBI Taxonomy" id="1214568"/>
    <lineage>
        <taxon>Eukaryota</taxon>
        <taxon>Fungi</taxon>
        <taxon>Dikarya</taxon>
        <taxon>Ascomycota</taxon>
        <taxon>Pezizomycotina</taxon>
        <taxon>Sordariomycetes</taxon>
        <taxon>Sordariomycetidae</taxon>
        <taxon>Diaporthales</taxon>
        <taxon>Diaporthaceae</taxon>
        <taxon>Diaporthe</taxon>
    </lineage>
</organism>
<evidence type="ECO:0000256" key="5">
    <source>
        <dbReference type="ARBA" id="ARBA00023125"/>
    </source>
</evidence>
<feature type="transmembrane region" description="Helical" evidence="9">
    <location>
        <begin position="524"/>
        <end position="544"/>
    </location>
</feature>
<evidence type="ECO:0000313" key="12">
    <source>
        <dbReference type="Proteomes" id="UP001265746"/>
    </source>
</evidence>
<reference evidence="11" key="1">
    <citation type="submission" date="2023-06" db="EMBL/GenBank/DDBJ databases">
        <authorList>
            <person name="Noh H."/>
        </authorList>
    </citation>
    <scope>NUCLEOTIDE SEQUENCE</scope>
    <source>
        <strain evidence="11">DUCC20226</strain>
    </source>
</reference>
<dbReference type="InterPro" id="IPR007219">
    <property type="entry name" value="XnlR_reg_dom"/>
</dbReference>
<dbReference type="GO" id="GO:0043565">
    <property type="term" value="F:sequence-specific DNA binding"/>
    <property type="evidence" value="ECO:0007669"/>
    <property type="project" value="TreeGrafter"/>
</dbReference>
<evidence type="ECO:0000256" key="9">
    <source>
        <dbReference type="SAM" id="Phobius"/>
    </source>
</evidence>
<dbReference type="GO" id="GO:0008270">
    <property type="term" value="F:zinc ion binding"/>
    <property type="evidence" value="ECO:0007669"/>
    <property type="project" value="InterPro"/>
</dbReference>
<feature type="region of interest" description="Disordered" evidence="8">
    <location>
        <begin position="55"/>
        <end position="87"/>
    </location>
</feature>
<proteinExistence type="predicted"/>
<dbReference type="Proteomes" id="UP001265746">
    <property type="component" value="Unassembled WGS sequence"/>
</dbReference>
<dbReference type="InterPro" id="IPR052202">
    <property type="entry name" value="Yeast_MetPath_Reg"/>
</dbReference>
<dbReference type="Pfam" id="PF04082">
    <property type="entry name" value="Fungal_trans"/>
    <property type="match status" value="1"/>
</dbReference>
<gene>
    <name evidence="11" type="ORF">N8I77_013156</name>
</gene>
<feature type="region of interest" description="Disordered" evidence="8">
    <location>
        <begin position="130"/>
        <end position="150"/>
    </location>
</feature>
<sequence length="699" mass="77353">MHWLQTEEAEEDPGTGLHRPRDYMKSLEARVAYLEGLLQEARPEVAIDHFAANGESSPSALVPQRPQAENFHSAGGPQGASPGVGEHSDVLSSEVAFLCLSATGSEPHFFGASSAVSFSRIVSAAMGLGRSGSAASDSQPSIRGAGARQRGAHFDTQAAHQVPIRLPTPEMKGILTEAYFSNIHPQYPVIHRPTFRTWEDECWRAVSDGTLDRVADISLFSVLMVYAIGSLVQGQYHYESAEKYHAMALDRVPAILDLDSLESVQALLFCAVYSIRSPVGASLWKLSGMAIRLCIELGYHLDAEKYHRHVDPLTKEMTKRCFWVTYDIDRVAAFTLGRPVGIPEASIDVDLPLDIDDEKVTASGITSSPRREAADPPTSMSGAIHAIRLRRLWTKMNDQLYPPKGRRSCGDVCLQQRIIDSLRKDLDDWHTATPDQLDHSASHPLSVFASKSWFQLAYDYTVLLLYRHYMFASHSGRNGVGVNDSTVVSDMAEAANTALEECFVRARQICLGYRRIYQSSSVQFTWGSVHILFLAGLTYLFCLWHSSALRSKAKQSDVMSTCMACNTVLIIVAERWNLATSYRVAFETLSERTIRMICGDMDDPSNSVPLPFATNEQTFGPHAAAQDAAGTAEPLFQDWIMGLEDIRIPRESEWFVNDLLRDVNAGGFTPSSPNSLAHSSMLRHCTSRTDDLRQILDST</sequence>
<keyword evidence="7" id="KW-0539">Nucleus</keyword>
<name>A0AAD9S0Z4_PHOAM</name>
<keyword evidence="5" id="KW-0238">DNA-binding</keyword>
<dbReference type="PANTHER" id="PTHR47782:SF12">
    <property type="entry name" value="ZN(II)2CYS6 TRANSCRIPTION FACTOR (EUROFUNG)"/>
    <property type="match status" value="1"/>
</dbReference>
<evidence type="ECO:0000256" key="8">
    <source>
        <dbReference type="SAM" id="MobiDB-lite"/>
    </source>
</evidence>
<feature type="domain" description="Xylanolytic transcriptional activator regulatory" evidence="10">
    <location>
        <begin position="283"/>
        <end position="358"/>
    </location>
</feature>
<dbReference type="SMART" id="SM00906">
    <property type="entry name" value="Fungal_trans"/>
    <property type="match status" value="1"/>
</dbReference>
<evidence type="ECO:0000256" key="1">
    <source>
        <dbReference type="ARBA" id="ARBA00004123"/>
    </source>
</evidence>
<dbReference type="GO" id="GO:0005634">
    <property type="term" value="C:nucleus"/>
    <property type="evidence" value="ECO:0007669"/>
    <property type="project" value="UniProtKB-SubCell"/>
</dbReference>
<evidence type="ECO:0000313" key="11">
    <source>
        <dbReference type="EMBL" id="KAK2596260.1"/>
    </source>
</evidence>
<comment type="caution">
    <text evidence="11">The sequence shown here is derived from an EMBL/GenBank/DDBJ whole genome shotgun (WGS) entry which is preliminary data.</text>
</comment>
<keyword evidence="9" id="KW-0812">Transmembrane</keyword>
<evidence type="ECO:0000256" key="4">
    <source>
        <dbReference type="ARBA" id="ARBA00023015"/>
    </source>
</evidence>
<feature type="region of interest" description="Disordered" evidence="8">
    <location>
        <begin position="1"/>
        <end position="21"/>
    </location>
</feature>
<keyword evidence="3" id="KW-0862">Zinc</keyword>
<comment type="subcellular location">
    <subcellularLocation>
        <location evidence="1">Nucleus</location>
    </subcellularLocation>
</comment>
<dbReference type="CDD" id="cd12148">
    <property type="entry name" value="fungal_TF_MHR"/>
    <property type="match status" value="1"/>
</dbReference>
<dbReference type="PANTHER" id="PTHR47782">
    <property type="entry name" value="ZN(II)2CYS6 TRANSCRIPTION FACTOR (EUROFUNG)-RELATED"/>
    <property type="match status" value="1"/>
</dbReference>
<evidence type="ECO:0000256" key="6">
    <source>
        <dbReference type="ARBA" id="ARBA00023163"/>
    </source>
</evidence>
<keyword evidence="9" id="KW-0472">Membrane</keyword>
<dbReference type="GO" id="GO:0045944">
    <property type="term" value="P:positive regulation of transcription by RNA polymerase II"/>
    <property type="evidence" value="ECO:0007669"/>
    <property type="project" value="TreeGrafter"/>
</dbReference>
<dbReference type="GO" id="GO:0006351">
    <property type="term" value="P:DNA-templated transcription"/>
    <property type="evidence" value="ECO:0007669"/>
    <property type="project" value="InterPro"/>
</dbReference>
<evidence type="ECO:0000256" key="3">
    <source>
        <dbReference type="ARBA" id="ARBA00022833"/>
    </source>
</evidence>